<name>A0ABD1TXE8_9LAMI</name>
<dbReference type="PANTHER" id="PTHR28511">
    <property type="entry name" value="ENDONUCLEASE V"/>
    <property type="match status" value="1"/>
</dbReference>
<keyword evidence="5" id="KW-0378">Hydrolase</keyword>
<dbReference type="EMBL" id="JBFOLK010000004">
    <property type="protein sequence ID" value="KAL2517405.1"/>
    <property type="molecule type" value="Genomic_DNA"/>
</dbReference>
<organism evidence="6 7">
    <name type="scientific">Abeliophyllum distichum</name>
    <dbReference type="NCBI Taxonomy" id="126358"/>
    <lineage>
        <taxon>Eukaryota</taxon>
        <taxon>Viridiplantae</taxon>
        <taxon>Streptophyta</taxon>
        <taxon>Embryophyta</taxon>
        <taxon>Tracheophyta</taxon>
        <taxon>Spermatophyta</taxon>
        <taxon>Magnoliopsida</taxon>
        <taxon>eudicotyledons</taxon>
        <taxon>Gunneridae</taxon>
        <taxon>Pentapetalae</taxon>
        <taxon>asterids</taxon>
        <taxon>lamiids</taxon>
        <taxon>Lamiales</taxon>
        <taxon>Oleaceae</taxon>
        <taxon>Forsythieae</taxon>
        <taxon>Abeliophyllum</taxon>
    </lineage>
</organism>
<gene>
    <name evidence="6" type="ORF">Adt_13652</name>
</gene>
<dbReference type="GO" id="GO:0005737">
    <property type="term" value="C:cytoplasm"/>
    <property type="evidence" value="ECO:0007669"/>
    <property type="project" value="UniProtKB-SubCell"/>
</dbReference>
<evidence type="ECO:0000256" key="3">
    <source>
        <dbReference type="ARBA" id="ARBA00022722"/>
    </source>
</evidence>
<evidence type="ECO:0000256" key="5">
    <source>
        <dbReference type="ARBA" id="ARBA00022801"/>
    </source>
</evidence>
<dbReference type="Proteomes" id="UP001604336">
    <property type="component" value="Unassembled WGS sequence"/>
</dbReference>
<comment type="subcellular location">
    <subcellularLocation>
        <location evidence="1">Cytoplasm</location>
    </subcellularLocation>
</comment>
<evidence type="ECO:0000256" key="1">
    <source>
        <dbReference type="ARBA" id="ARBA00004496"/>
    </source>
</evidence>
<keyword evidence="4 6" id="KW-0255">Endonuclease</keyword>
<protein>
    <submittedName>
        <fullName evidence="6">Endonuclease V family protein</fullName>
    </submittedName>
</protein>
<keyword evidence="2" id="KW-0963">Cytoplasm</keyword>
<keyword evidence="7" id="KW-1185">Reference proteome</keyword>
<dbReference type="Gene3D" id="3.30.2170.10">
    <property type="entry name" value="archaeoglobus fulgidus dsm 4304 superfamily"/>
    <property type="match status" value="1"/>
</dbReference>
<dbReference type="Pfam" id="PF04493">
    <property type="entry name" value="Endonuclease_5"/>
    <property type="match status" value="1"/>
</dbReference>
<accession>A0ABD1TXE8</accession>
<keyword evidence="3" id="KW-0540">Nuclease</keyword>
<sequence>MTPFSVIEENRRSRKFNFKFREATNAAKAHVGWSGGANVPTVGIGKNLHHVDGLNQSRVRQLLEAEGNLSKDVFTLIGDSGSTLGAAIRSTQDTLKPIFISVGHRVSLASAIKIVKMSCRFRVPEPIRQADIRSKACLRNHGLS</sequence>
<reference evidence="7" key="1">
    <citation type="submission" date="2024-07" db="EMBL/GenBank/DDBJ databases">
        <title>Two chromosome-level genome assemblies of Korean endemic species Abeliophyllum distichum and Forsythia ovata (Oleaceae).</title>
        <authorList>
            <person name="Jang H."/>
        </authorList>
    </citation>
    <scope>NUCLEOTIDE SEQUENCE [LARGE SCALE GENOMIC DNA]</scope>
</reference>
<dbReference type="GO" id="GO:0004519">
    <property type="term" value="F:endonuclease activity"/>
    <property type="evidence" value="ECO:0007669"/>
    <property type="project" value="UniProtKB-KW"/>
</dbReference>
<dbReference type="InterPro" id="IPR007581">
    <property type="entry name" value="Endonuclease-V"/>
</dbReference>
<comment type="caution">
    <text evidence="6">The sequence shown here is derived from an EMBL/GenBank/DDBJ whole genome shotgun (WGS) entry which is preliminary data.</text>
</comment>
<evidence type="ECO:0000256" key="4">
    <source>
        <dbReference type="ARBA" id="ARBA00022759"/>
    </source>
</evidence>
<evidence type="ECO:0000256" key="2">
    <source>
        <dbReference type="ARBA" id="ARBA00022490"/>
    </source>
</evidence>
<dbReference type="GO" id="GO:0016787">
    <property type="term" value="F:hydrolase activity"/>
    <property type="evidence" value="ECO:0007669"/>
    <property type="project" value="UniProtKB-KW"/>
</dbReference>
<evidence type="ECO:0000313" key="6">
    <source>
        <dbReference type="EMBL" id="KAL2517405.1"/>
    </source>
</evidence>
<proteinExistence type="predicted"/>
<evidence type="ECO:0000313" key="7">
    <source>
        <dbReference type="Proteomes" id="UP001604336"/>
    </source>
</evidence>
<dbReference type="AlphaFoldDB" id="A0ABD1TXE8"/>
<dbReference type="PANTHER" id="PTHR28511:SF1">
    <property type="entry name" value="ENDONUCLEASE V"/>
    <property type="match status" value="1"/>
</dbReference>